<organism evidence="1">
    <name type="scientific">marine sediment metagenome</name>
    <dbReference type="NCBI Taxonomy" id="412755"/>
    <lineage>
        <taxon>unclassified sequences</taxon>
        <taxon>metagenomes</taxon>
        <taxon>ecological metagenomes</taxon>
    </lineage>
</organism>
<gene>
    <name evidence="1" type="ORF">S12H4_55084</name>
</gene>
<comment type="caution">
    <text evidence="1">The sequence shown here is derived from an EMBL/GenBank/DDBJ whole genome shotgun (WGS) entry which is preliminary data.</text>
</comment>
<evidence type="ECO:0000313" key="1">
    <source>
        <dbReference type="EMBL" id="GAJ19272.1"/>
    </source>
</evidence>
<dbReference type="EMBL" id="BARW01035296">
    <property type="protein sequence ID" value="GAJ19272.1"/>
    <property type="molecule type" value="Genomic_DNA"/>
</dbReference>
<dbReference type="SUPFAM" id="SSF56327">
    <property type="entry name" value="LDH C-terminal domain-like"/>
    <property type="match status" value="1"/>
</dbReference>
<sequence length="29" mass="3406">LVGDFRKAKDALDDLLEAHKEFLPQFFNK</sequence>
<accession>X1VJW7</accession>
<dbReference type="GO" id="GO:0016616">
    <property type="term" value="F:oxidoreductase activity, acting on the CH-OH group of donors, NAD or NADP as acceptor"/>
    <property type="evidence" value="ECO:0007669"/>
    <property type="project" value="InterPro"/>
</dbReference>
<reference evidence="1" key="1">
    <citation type="journal article" date="2014" name="Front. Microbiol.">
        <title>High frequency of phylogenetically diverse reductive dehalogenase-homologous genes in deep subseafloor sedimentary metagenomes.</title>
        <authorList>
            <person name="Kawai M."/>
            <person name="Futagami T."/>
            <person name="Toyoda A."/>
            <person name="Takaki Y."/>
            <person name="Nishi S."/>
            <person name="Hori S."/>
            <person name="Arai W."/>
            <person name="Tsubouchi T."/>
            <person name="Morono Y."/>
            <person name="Uchiyama I."/>
            <person name="Ito T."/>
            <person name="Fujiyama A."/>
            <person name="Inagaki F."/>
            <person name="Takami H."/>
        </authorList>
    </citation>
    <scope>NUCLEOTIDE SEQUENCE</scope>
    <source>
        <strain evidence="1">Expedition CK06-06</strain>
    </source>
</reference>
<name>X1VJW7_9ZZZZ</name>
<dbReference type="AlphaFoldDB" id="X1VJW7"/>
<protein>
    <submittedName>
        <fullName evidence="1">Uncharacterized protein</fullName>
    </submittedName>
</protein>
<dbReference type="InterPro" id="IPR015955">
    <property type="entry name" value="Lactate_DH/Glyco_Ohase_4_C"/>
</dbReference>
<proteinExistence type="predicted"/>
<dbReference type="Gene3D" id="3.90.110.10">
    <property type="entry name" value="Lactate dehydrogenase/glycoside hydrolase, family 4, C-terminal"/>
    <property type="match status" value="1"/>
</dbReference>
<feature type="non-terminal residue" evidence="1">
    <location>
        <position position="1"/>
    </location>
</feature>